<evidence type="ECO:0000313" key="4">
    <source>
        <dbReference type="Proteomes" id="UP000033140"/>
    </source>
</evidence>
<sequence>MSPNRLVARVFTRPVAFSHTSHQLRSAVRYATTTARPTVKPKTSILRKIGFALFGSTFSALGYAYSVAPFMSTEISEHMGPLDPEVRAAEDFINAHSLLKELRANPDFSESRPHKTIPDQHKAYNLTGGVLAGPGRITIPPYVFSEERGKSIVIFAHLGSDLCGHPGIVHGGLLATLLDEGLARCCFPALPNKVGVTASLTINYLAPTKADQWIVLKATTTKVEGRKAWVEGHIETLEENPLKVVEAKALFIEPKYAGMLTKVVKVEN</sequence>
<keyword evidence="4" id="KW-1185">Reference proteome</keyword>
<keyword evidence="1" id="KW-0472">Membrane</keyword>
<dbReference type="Proteomes" id="UP000033140">
    <property type="component" value="Unassembled WGS sequence"/>
</dbReference>
<evidence type="ECO:0000256" key="1">
    <source>
        <dbReference type="SAM" id="Phobius"/>
    </source>
</evidence>
<dbReference type="InterPro" id="IPR052061">
    <property type="entry name" value="PTE-AB_protein"/>
</dbReference>
<accession>A0A0E9NHS3</accession>
<organism evidence="3 4">
    <name type="scientific">Saitoella complicata (strain BCRC 22490 / CBS 7301 / JCM 7358 / NBRC 10748 / NRRL Y-17804)</name>
    <dbReference type="NCBI Taxonomy" id="698492"/>
    <lineage>
        <taxon>Eukaryota</taxon>
        <taxon>Fungi</taxon>
        <taxon>Dikarya</taxon>
        <taxon>Ascomycota</taxon>
        <taxon>Taphrinomycotina</taxon>
        <taxon>Taphrinomycotina incertae sedis</taxon>
        <taxon>Saitoella</taxon>
    </lineage>
</organism>
<dbReference type="STRING" id="698492.A0A0E9NHS3"/>
<dbReference type="CDD" id="cd03443">
    <property type="entry name" value="PaaI_thioesterase"/>
    <property type="match status" value="1"/>
</dbReference>
<protein>
    <recommendedName>
        <fullName evidence="2">Thioesterase domain-containing protein</fullName>
    </recommendedName>
</protein>
<dbReference type="OMA" id="GRKCIIT"/>
<evidence type="ECO:0000313" key="3">
    <source>
        <dbReference type="EMBL" id="GAO49384.1"/>
    </source>
</evidence>
<dbReference type="SUPFAM" id="SSF54637">
    <property type="entry name" value="Thioesterase/thiol ester dehydrase-isomerase"/>
    <property type="match status" value="1"/>
</dbReference>
<evidence type="ECO:0000259" key="2">
    <source>
        <dbReference type="Pfam" id="PF03061"/>
    </source>
</evidence>
<reference evidence="3 4" key="3">
    <citation type="journal article" date="2015" name="Genome Announc.">
        <title>Draft Genome Sequence of the Archiascomycetous Yeast Saitoella complicata.</title>
        <authorList>
            <person name="Yamauchi K."/>
            <person name="Kondo S."/>
            <person name="Hamamoto M."/>
            <person name="Takahashi Y."/>
            <person name="Ogura Y."/>
            <person name="Hayashi T."/>
            <person name="Nishida H."/>
        </authorList>
    </citation>
    <scope>NUCLEOTIDE SEQUENCE [LARGE SCALE GENOMIC DNA]</scope>
    <source>
        <strain evidence="3 4">NRRL Y-17804</strain>
    </source>
</reference>
<comment type="caution">
    <text evidence="3">The sequence shown here is derived from an EMBL/GenBank/DDBJ whole genome shotgun (WGS) entry which is preliminary data.</text>
</comment>
<dbReference type="InterPro" id="IPR029069">
    <property type="entry name" value="HotDog_dom_sf"/>
</dbReference>
<dbReference type="AlphaFoldDB" id="A0A0E9NHS3"/>
<dbReference type="InterPro" id="IPR006683">
    <property type="entry name" value="Thioestr_dom"/>
</dbReference>
<feature type="domain" description="Thioesterase" evidence="2">
    <location>
        <begin position="167"/>
        <end position="237"/>
    </location>
</feature>
<name>A0A0E9NHS3_SAICN</name>
<reference evidence="3 4" key="2">
    <citation type="journal article" date="2014" name="J. Gen. Appl. Microbiol.">
        <title>The early diverging ascomycetous budding yeast Saitoella complicata has three histone deacetylases belonging to the Clr6, Hos2, and Rpd3 lineages.</title>
        <authorList>
            <person name="Nishida H."/>
            <person name="Matsumoto T."/>
            <person name="Kondo S."/>
            <person name="Hamamoto M."/>
            <person name="Yoshikawa H."/>
        </authorList>
    </citation>
    <scope>NUCLEOTIDE SEQUENCE [LARGE SCALE GENOMIC DNA]</scope>
    <source>
        <strain evidence="3 4">NRRL Y-17804</strain>
    </source>
</reference>
<dbReference type="Pfam" id="PF03061">
    <property type="entry name" value="4HBT"/>
    <property type="match status" value="1"/>
</dbReference>
<dbReference type="EMBL" id="BACD03000022">
    <property type="protein sequence ID" value="GAO49384.1"/>
    <property type="molecule type" value="Genomic_DNA"/>
</dbReference>
<gene>
    <name evidence="3" type="ORF">G7K_3534-t1</name>
</gene>
<proteinExistence type="predicted"/>
<keyword evidence="1" id="KW-0812">Transmembrane</keyword>
<feature type="transmembrane region" description="Helical" evidence="1">
    <location>
        <begin position="49"/>
        <end position="68"/>
    </location>
</feature>
<keyword evidence="1" id="KW-1133">Transmembrane helix</keyword>
<reference evidence="3 4" key="1">
    <citation type="journal article" date="2011" name="J. Gen. Appl. Microbiol.">
        <title>Draft genome sequencing of the enigmatic yeast Saitoella complicata.</title>
        <authorList>
            <person name="Nishida H."/>
            <person name="Hamamoto M."/>
            <person name="Sugiyama J."/>
        </authorList>
    </citation>
    <scope>NUCLEOTIDE SEQUENCE [LARGE SCALE GENOMIC DNA]</scope>
    <source>
        <strain evidence="3 4">NRRL Y-17804</strain>
    </source>
</reference>
<dbReference type="Gene3D" id="3.10.129.10">
    <property type="entry name" value="Hotdog Thioesterase"/>
    <property type="match status" value="1"/>
</dbReference>
<dbReference type="PANTHER" id="PTHR47260:SF7">
    <property type="entry name" value="THIOESTERASE FAMILY PROTEIN (AFU_ORTHOLOGUE AFUA_1G10800)"/>
    <property type="match status" value="1"/>
</dbReference>
<dbReference type="PANTHER" id="PTHR47260">
    <property type="entry name" value="UPF0644 PROTEIN PB2B4.06"/>
    <property type="match status" value="1"/>
</dbReference>